<proteinExistence type="predicted"/>
<feature type="region of interest" description="Disordered" evidence="1">
    <location>
        <begin position="1030"/>
        <end position="1050"/>
    </location>
</feature>
<dbReference type="EMBL" id="DAKRPA010000277">
    <property type="protein sequence ID" value="DAZ93982.1"/>
    <property type="molecule type" value="Genomic_DNA"/>
</dbReference>
<dbReference type="AlphaFoldDB" id="A0AAV2YFR6"/>
<comment type="caution">
    <text evidence="2">The sequence shown here is derived from an EMBL/GenBank/DDBJ whole genome shotgun (WGS) entry which is preliminary data.</text>
</comment>
<name>A0AAV2YFR6_9STRA</name>
<organism evidence="2 3">
    <name type="scientific">Lagenidium giganteum</name>
    <dbReference type="NCBI Taxonomy" id="4803"/>
    <lineage>
        <taxon>Eukaryota</taxon>
        <taxon>Sar</taxon>
        <taxon>Stramenopiles</taxon>
        <taxon>Oomycota</taxon>
        <taxon>Peronosporomycetes</taxon>
        <taxon>Pythiales</taxon>
        <taxon>Pythiaceae</taxon>
    </lineage>
</organism>
<feature type="compositionally biased region" description="Polar residues" evidence="1">
    <location>
        <begin position="360"/>
        <end position="373"/>
    </location>
</feature>
<feature type="compositionally biased region" description="Basic and acidic residues" evidence="1">
    <location>
        <begin position="349"/>
        <end position="359"/>
    </location>
</feature>
<dbReference type="Proteomes" id="UP001146120">
    <property type="component" value="Unassembled WGS sequence"/>
</dbReference>
<sequence>MARHDHRAPTHLRRSDVAHNALVDVPAADSNSPHGAEKVGVLPSRHGLGRDDNQAMANANASAVATSPAPATATATATAAVMNEAGAMHPPMAHRHHGKHARPLQRVRCLKLKTMIHPDLLVPYLYGGDRGSRINRIVMETGCSIDYCPMSPGDQAQSPRSMAYIMNYLVSAESTARLEAGVKMLRAVVEKVEMHLQRKMHSWGAHPHYPRSIEEPSDAMPTEEAYMAPMPPRRVRYASYSMPMIDPDDMEVERRRDVYGAYKAGMSKADVKEESGDLHATVRMDGVIDEEHGGMHENDDDDHMWMADHAMEEEEGYWVPSERHHVRVTVSVSVDTSEEAPTNEEPAGEETRVGDEEPNRNQATESTTTANKHSQTDERHCPEQIEKDPETSTSSDHDINLDDTDEGVSSKATPTCAKTDENENSTTKPAMNAVSFSSPIIDSNRLLTDSLSWNSTVNVELLRFEEKMQARAGKMTSAHDDTNELVQLHALCTAMTDLQFAVVASKEFSATEKREVLSTLDQLLDVFSSNVGAQEKILQLSAGLERVLSLALIQESFMAQRPKLEQMDDAHTDPHDEIPVPQLDSEDAEEKFQESRSTIKVEPRQPSMTKDPQGRIPSFVKEFLQQFEAKEDSSAVMRSLHKRLVSELIKSDPYYYVGFKKQQSLGLPTCDFGCRGASAIKWERKLVSQISSRMKWFDSIAYTLAKGTGGKELLNRKKMNSTIRKLHLVALQVHCLVSHLYCMRGRGVCREMDSLQVALNNSYYEKRMNAYKARLKLVLHPQQTGSHSLEELVRDTLEFLPELLLFVDVWGYEYREETKVKKFSVKLPLSFFRSVENATFDYDQDSNKVLQGICDELLNLLYLWNDFKWGESLEVLTLERIVVFERHVKTSILKILDAHASHLVSLWANRLMEEPEQLQRVRLTQPKVYYPESFRTDASCNAPVTLNKVDGKSDAEESSEDEDALAAEFWATADGNTFRSLAETFESRQKTCLKNIAEWDEESVNTNLMKWSEVVDKRLHLRELAAAASQLMRSKQPDTTGGGTPVPEASNATPELLALASKTQFVTKEAADVAEKIALHTAAHQLNIERKDANPMNTAASFGSMEDEDFDDPESLSEAPGATESPSNDTTRMDDKFAASEEQPSPHMIPELVGILSSTKREVDEILNQRIRSARVRVKLQSQSLLLARQTLDLLHNLAPLT</sequence>
<evidence type="ECO:0000313" key="2">
    <source>
        <dbReference type="EMBL" id="DAZ93982.1"/>
    </source>
</evidence>
<feature type="compositionally biased region" description="Basic and acidic residues" evidence="1">
    <location>
        <begin position="567"/>
        <end position="578"/>
    </location>
</feature>
<protein>
    <submittedName>
        <fullName evidence="2">Uncharacterized protein</fullName>
    </submittedName>
</protein>
<feature type="compositionally biased region" description="Basic and acidic residues" evidence="1">
    <location>
        <begin position="374"/>
        <end position="400"/>
    </location>
</feature>
<reference evidence="2" key="2">
    <citation type="journal article" date="2023" name="Microbiol Resour">
        <title>Decontamination and Annotation of the Draft Genome Sequence of the Oomycete Lagenidium giganteum ARSEF 373.</title>
        <authorList>
            <person name="Morgan W.R."/>
            <person name="Tartar A."/>
        </authorList>
    </citation>
    <scope>NUCLEOTIDE SEQUENCE</scope>
    <source>
        <strain evidence="2">ARSEF 373</strain>
    </source>
</reference>
<feature type="compositionally biased region" description="Acidic residues" evidence="1">
    <location>
        <begin position="336"/>
        <end position="348"/>
    </location>
</feature>
<feature type="region of interest" description="Disordered" evidence="1">
    <location>
        <begin position="1089"/>
        <end position="1132"/>
    </location>
</feature>
<feature type="compositionally biased region" description="Acidic residues" evidence="1">
    <location>
        <begin position="1105"/>
        <end position="1115"/>
    </location>
</feature>
<keyword evidence="3" id="KW-1185">Reference proteome</keyword>
<gene>
    <name evidence="2" type="ORF">N0F65_005493</name>
</gene>
<feature type="region of interest" description="Disordered" evidence="1">
    <location>
        <begin position="332"/>
        <end position="430"/>
    </location>
</feature>
<feature type="region of interest" description="Disordered" evidence="1">
    <location>
        <begin position="567"/>
        <end position="613"/>
    </location>
</feature>
<reference evidence="2" key="1">
    <citation type="submission" date="2022-11" db="EMBL/GenBank/DDBJ databases">
        <authorList>
            <person name="Morgan W.R."/>
            <person name="Tartar A."/>
        </authorList>
    </citation>
    <scope>NUCLEOTIDE SEQUENCE</scope>
    <source>
        <strain evidence="2">ARSEF 373</strain>
    </source>
</reference>
<evidence type="ECO:0000256" key="1">
    <source>
        <dbReference type="SAM" id="MobiDB-lite"/>
    </source>
</evidence>
<evidence type="ECO:0000313" key="3">
    <source>
        <dbReference type="Proteomes" id="UP001146120"/>
    </source>
</evidence>
<feature type="compositionally biased region" description="Basic and acidic residues" evidence="1">
    <location>
        <begin position="590"/>
        <end position="603"/>
    </location>
</feature>
<accession>A0AAV2YFR6</accession>